<evidence type="ECO:0000313" key="3">
    <source>
        <dbReference type="Proteomes" id="UP000499080"/>
    </source>
</evidence>
<evidence type="ECO:0000256" key="1">
    <source>
        <dbReference type="SAM" id="MobiDB-lite"/>
    </source>
</evidence>
<accession>A0A4Y2SSF6</accession>
<comment type="caution">
    <text evidence="2">The sequence shown here is derived from an EMBL/GenBank/DDBJ whole genome shotgun (WGS) entry which is preliminary data.</text>
</comment>
<dbReference type="AlphaFoldDB" id="A0A4Y2SSF6"/>
<organism evidence="2 3">
    <name type="scientific">Araneus ventricosus</name>
    <name type="common">Orbweaver spider</name>
    <name type="synonym">Epeira ventricosa</name>
    <dbReference type="NCBI Taxonomy" id="182803"/>
    <lineage>
        <taxon>Eukaryota</taxon>
        <taxon>Metazoa</taxon>
        <taxon>Ecdysozoa</taxon>
        <taxon>Arthropoda</taxon>
        <taxon>Chelicerata</taxon>
        <taxon>Arachnida</taxon>
        <taxon>Araneae</taxon>
        <taxon>Araneomorphae</taxon>
        <taxon>Entelegynae</taxon>
        <taxon>Araneoidea</taxon>
        <taxon>Araneidae</taxon>
        <taxon>Araneus</taxon>
    </lineage>
</organism>
<feature type="region of interest" description="Disordered" evidence="1">
    <location>
        <begin position="49"/>
        <end position="81"/>
    </location>
</feature>
<sequence>MDKVRLLPSGVQGLVPTEAALSSFTMKPHVVVLDVSYSTCSCLQLDQVQESAPPTENHEPEQDFQRGSSSSAPCMRADGLE</sequence>
<protein>
    <submittedName>
        <fullName evidence="2">Uncharacterized protein</fullName>
    </submittedName>
</protein>
<proteinExistence type="predicted"/>
<evidence type="ECO:0000313" key="2">
    <source>
        <dbReference type="EMBL" id="GBN89885.1"/>
    </source>
</evidence>
<keyword evidence="3" id="KW-1185">Reference proteome</keyword>
<dbReference type="Proteomes" id="UP000499080">
    <property type="component" value="Unassembled WGS sequence"/>
</dbReference>
<gene>
    <name evidence="2" type="ORF">AVEN_135851_1</name>
</gene>
<name>A0A4Y2SSF6_ARAVE</name>
<dbReference type="EMBL" id="BGPR01023025">
    <property type="protein sequence ID" value="GBN89885.1"/>
    <property type="molecule type" value="Genomic_DNA"/>
</dbReference>
<reference evidence="2 3" key="1">
    <citation type="journal article" date="2019" name="Sci. Rep.">
        <title>Orb-weaving spider Araneus ventricosus genome elucidates the spidroin gene catalogue.</title>
        <authorList>
            <person name="Kono N."/>
            <person name="Nakamura H."/>
            <person name="Ohtoshi R."/>
            <person name="Moran D.A.P."/>
            <person name="Shinohara A."/>
            <person name="Yoshida Y."/>
            <person name="Fujiwara M."/>
            <person name="Mori M."/>
            <person name="Tomita M."/>
            <person name="Arakawa K."/>
        </authorList>
    </citation>
    <scope>NUCLEOTIDE SEQUENCE [LARGE SCALE GENOMIC DNA]</scope>
</reference>